<keyword evidence="1" id="KW-0001">2Fe-2S</keyword>
<evidence type="ECO:0000256" key="4">
    <source>
        <dbReference type="ARBA" id="ARBA00023004"/>
    </source>
</evidence>
<dbReference type="GO" id="GO:0046872">
    <property type="term" value="F:metal ion binding"/>
    <property type="evidence" value="ECO:0007669"/>
    <property type="project" value="UniProtKB-KW"/>
</dbReference>
<dbReference type="Pfam" id="PF00355">
    <property type="entry name" value="Rieske"/>
    <property type="match status" value="1"/>
</dbReference>
<dbReference type="EC" id="1.14.14.-" evidence="7"/>
<dbReference type="GO" id="GO:0051537">
    <property type="term" value="F:2 iron, 2 sulfur cluster binding"/>
    <property type="evidence" value="ECO:0007669"/>
    <property type="project" value="UniProtKB-KW"/>
</dbReference>
<keyword evidence="7" id="KW-0503">Monooxygenase</keyword>
<evidence type="ECO:0000256" key="1">
    <source>
        <dbReference type="ARBA" id="ARBA00022714"/>
    </source>
</evidence>
<keyword evidence="2" id="KW-0479">Metal-binding</keyword>
<dbReference type="Gene3D" id="3.90.380.10">
    <property type="entry name" value="Naphthalene 1,2-dioxygenase Alpha Subunit, Chain A, domain 1"/>
    <property type="match status" value="1"/>
</dbReference>
<evidence type="ECO:0000256" key="3">
    <source>
        <dbReference type="ARBA" id="ARBA00023002"/>
    </source>
</evidence>
<dbReference type="CDD" id="cd08878">
    <property type="entry name" value="RHO_alpha_C_DMO-like"/>
    <property type="match status" value="1"/>
</dbReference>
<dbReference type="SUPFAM" id="SSF50022">
    <property type="entry name" value="ISP domain"/>
    <property type="match status" value="1"/>
</dbReference>
<gene>
    <name evidence="7" type="primary">tsaM1</name>
    <name evidence="7" type="ORF">LMG27177_03878</name>
</gene>
<dbReference type="Proteomes" id="UP000494252">
    <property type="component" value="Unassembled WGS sequence"/>
</dbReference>
<dbReference type="GO" id="GO:0004497">
    <property type="term" value="F:monooxygenase activity"/>
    <property type="evidence" value="ECO:0007669"/>
    <property type="project" value="UniProtKB-KW"/>
</dbReference>
<dbReference type="PROSITE" id="PS51296">
    <property type="entry name" value="RIESKE"/>
    <property type="match status" value="1"/>
</dbReference>
<reference evidence="7 8" key="1">
    <citation type="submission" date="2020-04" db="EMBL/GenBank/DDBJ databases">
        <authorList>
            <person name="De Canck E."/>
        </authorList>
    </citation>
    <scope>NUCLEOTIDE SEQUENCE [LARGE SCALE GENOMIC DNA]</scope>
    <source>
        <strain evidence="7 8">LMG 27177</strain>
    </source>
</reference>
<sequence>MKFLRNCWYMVGWSSEFPATDIVPFTVMNEALALYRKDDGTLVALEDLCPHRLVPLSVGRKEGDELRCMYHGLKFAPDGRCTEIPGTDRISSKVCVRSYPIEEKHGAAWVWMGDAAKADPALIPPIEGPDSATFAMKCSKKIWKGNAEIVADNLLDLSHAPYVHEATFGANNKVSLKIQKDGEAKRGIDTIERGVVADRWHLGRQSNPYFGEVPSDDNVVSTFLVPGVFILKIHSYAPGVQDRFVDGKPAEEPIFRRCTCQMITPINDTESMFFYNFGPDHEHTDLADHAFAIAEAAFAEDKAIIETQQATISKVPDRKMIMLAMDQPVLRYNEIYNGLRSAEAAERAAAASEA</sequence>
<dbReference type="EMBL" id="CADIKI010000011">
    <property type="protein sequence ID" value="CAB3795593.1"/>
    <property type="molecule type" value="Genomic_DNA"/>
</dbReference>
<evidence type="ECO:0000313" key="8">
    <source>
        <dbReference type="Proteomes" id="UP000494252"/>
    </source>
</evidence>
<dbReference type="AlphaFoldDB" id="A0A6J5GF14"/>
<dbReference type="Gene3D" id="2.102.10.10">
    <property type="entry name" value="Rieske [2Fe-2S] iron-sulphur domain"/>
    <property type="match status" value="1"/>
</dbReference>
<accession>A0A6J5GF14</accession>
<dbReference type="PANTHER" id="PTHR21266">
    <property type="entry name" value="IRON-SULFUR DOMAIN CONTAINING PROTEIN"/>
    <property type="match status" value="1"/>
</dbReference>
<name>A0A6J5GF14_9BURK</name>
<evidence type="ECO:0000256" key="5">
    <source>
        <dbReference type="ARBA" id="ARBA00023014"/>
    </source>
</evidence>
<dbReference type="RefSeq" id="WP_246291012.1">
    <property type="nucleotide sequence ID" value="NZ_CADIKI010000011.1"/>
</dbReference>
<keyword evidence="3 7" id="KW-0560">Oxidoreductase</keyword>
<dbReference type="InterPro" id="IPR036922">
    <property type="entry name" value="Rieske_2Fe-2S_sf"/>
</dbReference>
<feature type="domain" description="Rieske" evidence="6">
    <location>
        <begin position="8"/>
        <end position="110"/>
    </location>
</feature>
<evidence type="ECO:0000256" key="2">
    <source>
        <dbReference type="ARBA" id="ARBA00022723"/>
    </source>
</evidence>
<protein>
    <submittedName>
        <fullName evidence="7">Toluene-4-sulfonate monooxygenase system iron-sulfur subunit TsaM1</fullName>
        <ecNumber evidence="7">1.14.14.-</ecNumber>
    </submittedName>
</protein>
<dbReference type="InterPro" id="IPR017941">
    <property type="entry name" value="Rieske_2Fe-2S"/>
</dbReference>
<dbReference type="SUPFAM" id="SSF55961">
    <property type="entry name" value="Bet v1-like"/>
    <property type="match status" value="1"/>
</dbReference>
<keyword evidence="5" id="KW-0411">Iron-sulfur</keyword>
<keyword evidence="4" id="KW-0408">Iron</keyword>
<dbReference type="Pfam" id="PF19112">
    <property type="entry name" value="VanA_C"/>
    <property type="match status" value="1"/>
</dbReference>
<evidence type="ECO:0000313" key="7">
    <source>
        <dbReference type="EMBL" id="CAB3795593.1"/>
    </source>
</evidence>
<keyword evidence="8" id="KW-1185">Reference proteome</keyword>
<dbReference type="InterPro" id="IPR044043">
    <property type="entry name" value="VanA_C_cat"/>
</dbReference>
<dbReference type="PANTHER" id="PTHR21266:SF60">
    <property type="entry name" value="3-KETOSTEROID-9-ALPHA-MONOOXYGENASE, OXYGENASE COMPONENT"/>
    <property type="match status" value="1"/>
</dbReference>
<evidence type="ECO:0000259" key="6">
    <source>
        <dbReference type="PROSITE" id="PS51296"/>
    </source>
</evidence>
<organism evidence="7 8">
    <name type="scientific">Paraburkholderia fynbosensis</name>
    <dbReference type="NCBI Taxonomy" id="1200993"/>
    <lineage>
        <taxon>Bacteria</taxon>
        <taxon>Pseudomonadati</taxon>
        <taxon>Pseudomonadota</taxon>
        <taxon>Betaproteobacteria</taxon>
        <taxon>Burkholderiales</taxon>
        <taxon>Burkholderiaceae</taxon>
        <taxon>Paraburkholderia</taxon>
    </lineage>
</organism>
<proteinExistence type="predicted"/>
<dbReference type="InterPro" id="IPR050584">
    <property type="entry name" value="Cholesterol_7-desaturase"/>
</dbReference>